<dbReference type="Proteomes" id="UP001524586">
    <property type="component" value="Unassembled WGS sequence"/>
</dbReference>
<evidence type="ECO:0000313" key="2">
    <source>
        <dbReference type="EMBL" id="MCQ8128315.1"/>
    </source>
</evidence>
<keyword evidence="1" id="KW-0472">Membrane</keyword>
<name>A0ABT1U4H8_9GAMM</name>
<evidence type="ECO:0000256" key="1">
    <source>
        <dbReference type="SAM" id="Phobius"/>
    </source>
</evidence>
<keyword evidence="1" id="KW-0812">Transmembrane</keyword>
<gene>
    <name evidence="2" type="ORF">NP596_07575</name>
</gene>
<dbReference type="EMBL" id="JANIBK010000028">
    <property type="protein sequence ID" value="MCQ8128315.1"/>
    <property type="molecule type" value="Genomic_DNA"/>
</dbReference>
<reference evidence="2 3" key="1">
    <citation type="submission" date="2022-07" db="EMBL/GenBank/DDBJ databases">
        <title>Methylomonas rivi sp. nov., Methylomonas rosea sp. nov., Methylomonas aureus sp. nov. and Methylomonas subterranea sp. nov., four novel methanotrophs isolated from a freshwater creek and the deep terrestrial subsurface.</title>
        <authorList>
            <person name="Abin C."/>
            <person name="Sankaranarayanan K."/>
            <person name="Garner C."/>
            <person name="Sindelar R."/>
            <person name="Kotary K."/>
            <person name="Garner R."/>
            <person name="Barclay S."/>
            <person name="Lawson P."/>
            <person name="Krumholz L."/>
        </authorList>
    </citation>
    <scope>NUCLEOTIDE SEQUENCE [LARGE SCALE GENOMIC DNA]</scope>
    <source>
        <strain evidence="2 3">WSC-6</strain>
    </source>
</reference>
<proteinExistence type="predicted"/>
<protein>
    <submittedName>
        <fullName evidence="2">Uncharacterized protein</fullName>
    </submittedName>
</protein>
<keyword evidence="1" id="KW-1133">Transmembrane helix</keyword>
<sequence>MSQITAGKGNGIRDNLAKSNLCLVGIAVEKSSGSDHCFSARRNFLGFFAAFCVFAGIPKESGLFIARAFGTTLGVLASVYAIKLLLGKEIGDFRIMLIKK</sequence>
<feature type="transmembrane region" description="Helical" evidence="1">
    <location>
        <begin position="64"/>
        <end position="86"/>
    </location>
</feature>
<keyword evidence="3" id="KW-1185">Reference proteome</keyword>
<evidence type="ECO:0000313" key="3">
    <source>
        <dbReference type="Proteomes" id="UP001524586"/>
    </source>
</evidence>
<accession>A0ABT1U4H8</accession>
<feature type="transmembrane region" description="Helical" evidence="1">
    <location>
        <begin position="40"/>
        <end position="58"/>
    </location>
</feature>
<organism evidence="2 3">
    <name type="scientific">Methylomonas rivi</name>
    <dbReference type="NCBI Taxonomy" id="2952226"/>
    <lineage>
        <taxon>Bacteria</taxon>
        <taxon>Pseudomonadati</taxon>
        <taxon>Pseudomonadota</taxon>
        <taxon>Gammaproteobacteria</taxon>
        <taxon>Methylococcales</taxon>
        <taxon>Methylococcaceae</taxon>
        <taxon>Methylomonas</taxon>
    </lineage>
</organism>
<dbReference type="RefSeq" id="WP_256614697.1">
    <property type="nucleotide sequence ID" value="NZ_JANIBK010000028.1"/>
</dbReference>
<comment type="caution">
    <text evidence="2">The sequence shown here is derived from an EMBL/GenBank/DDBJ whole genome shotgun (WGS) entry which is preliminary data.</text>
</comment>